<sequence>MHIFKSVARWKIQVQKVKFHPSIFFQSPGFAK</sequence>
<dbReference type="AlphaFoldDB" id="A0A0E9W2Y5"/>
<reference evidence="1" key="1">
    <citation type="submission" date="2014-11" db="EMBL/GenBank/DDBJ databases">
        <authorList>
            <person name="Amaro Gonzalez C."/>
        </authorList>
    </citation>
    <scope>NUCLEOTIDE SEQUENCE</scope>
</reference>
<protein>
    <submittedName>
        <fullName evidence="1">Uncharacterized protein</fullName>
    </submittedName>
</protein>
<proteinExistence type="predicted"/>
<organism evidence="1">
    <name type="scientific">Anguilla anguilla</name>
    <name type="common">European freshwater eel</name>
    <name type="synonym">Muraena anguilla</name>
    <dbReference type="NCBI Taxonomy" id="7936"/>
    <lineage>
        <taxon>Eukaryota</taxon>
        <taxon>Metazoa</taxon>
        <taxon>Chordata</taxon>
        <taxon>Craniata</taxon>
        <taxon>Vertebrata</taxon>
        <taxon>Euteleostomi</taxon>
        <taxon>Actinopterygii</taxon>
        <taxon>Neopterygii</taxon>
        <taxon>Teleostei</taxon>
        <taxon>Anguilliformes</taxon>
        <taxon>Anguillidae</taxon>
        <taxon>Anguilla</taxon>
    </lineage>
</organism>
<name>A0A0E9W2Y5_ANGAN</name>
<dbReference type="EMBL" id="GBXM01024724">
    <property type="protein sequence ID" value="JAH83853.1"/>
    <property type="molecule type" value="Transcribed_RNA"/>
</dbReference>
<evidence type="ECO:0000313" key="1">
    <source>
        <dbReference type="EMBL" id="JAH83853.1"/>
    </source>
</evidence>
<reference evidence="1" key="2">
    <citation type="journal article" date="2015" name="Fish Shellfish Immunol.">
        <title>Early steps in the European eel (Anguilla anguilla)-Vibrio vulnificus interaction in the gills: Role of the RtxA13 toxin.</title>
        <authorList>
            <person name="Callol A."/>
            <person name="Pajuelo D."/>
            <person name="Ebbesson L."/>
            <person name="Teles M."/>
            <person name="MacKenzie S."/>
            <person name="Amaro C."/>
        </authorList>
    </citation>
    <scope>NUCLEOTIDE SEQUENCE</scope>
</reference>
<accession>A0A0E9W2Y5</accession>